<evidence type="ECO:0000256" key="2">
    <source>
        <dbReference type="ARBA" id="ARBA00022692"/>
    </source>
</evidence>
<geneLocation type="mitochondrion" evidence="6"/>
<dbReference type="EMBL" id="KF649304">
    <property type="protein sequence ID" value="AHB62143.1"/>
    <property type="molecule type" value="Genomic_DNA"/>
</dbReference>
<feature type="transmembrane region" description="Helical" evidence="5">
    <location>
        <begin position="20"/>
        <end position="42"/>
    </location>
</feature>
<name>A0A0A7A722_9FLOR</name>
<evidence type="ECO:0000256" key="3">
    <source>
        <dbReference type="ARBA" id="ARBA00022989"/>
    </source>
</evidence>
<feature type="transmembrane region" description="Helical" evidence="5">
    <location>
        <begin position="156"/>
        <end position="172"/>
    </location>
</feature>
<sequence>MTPVFAIFVYLSELKRKLTYLLISFIASFLILLWHYETFLLISFLPQINEVPKRFISINITELFSSIILVSLFTCFLVLFNYIRVLFSLFFSSSWSYLQNKFFNLFFFIFWVNFVFVFVFLHLIVVPKVINFFLGWGLTDQYALLQINVESRVKNYLFWILQINFLLTNFFLVSFTFFFWAVAFLGPFVIYSILKSYKPQILFFVFCFLTFLIPFDTFSQLTFLLILLFFLELLTFLLMFSISYLTVK</sequence>
<keyword evidence="2 5" id="KW-0812">Transmembrane</keyword>
<feature type="transmembrane region" description="Helical" evidence="5">
    <location>
        <begin position="63"/>
        <end position="83"/>
    </location>
</feature>
<keyword evidence="6" id="KW-0496">Mitochondrion</keyword>
<accession>A0A0A7A722</accession>
<evidence type="ECO:0000256" key="1">
    <source>
        <dbReference type="ARBA" id="ARBA00004141"/>
    </source>
</evidence>
<organism evidence="6">
    <name type="scientific">Hildenbrandia rubra</name>
    <dbReference type="NCBI Taxonomy" id="31481"/>
    <lineage>
        <taxon>Eukaryota</taxon>
        <taxon>Rhodophyta</taxon>
        <taxon>Florideophyceae</taxon>
        <taxon>Hildenbrandiophycidae</taxon>
        <taxon>Hildenbrandiales</taxon>
        <taxon>Hildenbrandiaceae</taxon>
        <taxon>Hildenbrandia</taxon>
    </lineage>
</organism>
<proteinExistence type="predicted"/>
<gene>
    <name evidence="6" type="primary">secY</name>
    <name evidence="6" type="ORF">Hild.prot.mt.37</name>
</gene>
<evidence type="ECO:0000256" key="5">
    <source>
        <dbReference type="SAM" id="Phobius"/>
    </source>
</evidence>
<dbReference type="InterPro" id="IPR002033">
    <property type="entry name" value="TatC"/>
</dbReference>
<keyword evidence="3 5" id="KW-1133">Transmembrane helix</keyword>
<feature type="transmembrane region" description="Helical" evidence="5">
    <location>
        <begin position="103"/>
        <end position="126"/>
    </location>
</feature>
<feature type="transmembrane region" description="Helical" evidence="5">
    <location>
        <begin position="178"/>
        <end position="194"/>
    </location>
</feature>
<comment type="subcellular location">
    <subcellularLocation>
        <location evidence="1">Membrane</location>
        <topology evidence="1">Multi-pass membrane protein</topology>
    </subcellularLocation>
</comment>
<dbReference type="AlphaFoldDB" id="A0A0A7A722"/>
<feature type="transmembrane region" description="Helical" evidence="5">
    <location>
        <begin position="224"/>
        <end position="247"/>
    </location>
</feature>
<dbReference type="Pfam" id="PF00902">
    <property type="entry name" value="TatC"/>
    <property type="match status" value="1"/>
</dbReference>
<dbReference type="RefSeq" id="YP_009114080.1">
    <property type="nucleotide sequence ID" value="NC_026055.1"/>
</dbReference>
<keyword evidence="4 5" id="KW-0472">Membrane</keyword>
<dbReference type="GeneID" id="22834636"/>
<evidence type="ECO:0000256" key="4">
    <source>
        <dbReference type="ARBA" id="ARBA00023136"/>
    </source>
</evidence>
<protein>
    <submittedName>
        <fullName evidence="6">Preprotein translocase subunit SecY</fullName>
    </submittedName>
</protein>
<reference evidence="6" key="1">
    <citation type="submission" date="2013-09" db="EMBL/GenBank/DDBJ databases">
        <title>Complete mitochondrion genomes reveal florideophycean red algal diversity.</title>
        <authorList>
            <person name="Yang E.C."/>
            <person name="Kim K.M."/>
            <person name="Kim S.Y."/>
            <person name="Yoon H.S."/>
        </authorList>
    </citation>
    <scope>NUCLEOTIDE SEQUENCE</scope>
</reference>
<dbReference type="GO" id="GO:0016020">
    <property type="term" value="C:membrane"/>
    <property type="evidence" value="ECO:0007669"/>
    <property type="project" value="UniProtKB-SubCell"/>
</dbReference>
<evidence type="ECO:0000313" key="6">
    <source>
        <dbReference type="EMBL" id="AHB62143.1"/>
    </source>
</evidence>
<feature type="transmembrane region" description="Helical" evidence="5">
    <location>
        <begin position="201"/>
        <end position="218"/>
    </location>
</feature>